<evidence type="ECO:0000313" key="3">
    <source>
        <dbReference type="EMBL" id="KAJ4387576.1"/>
    </source>
</evidence>
<accession>A0A9W8YMP8</accession>
<proteinExistence type="predicted"/>
<dbReference type="Gene3D" id="3.20.20.80">
    <property type="entry name" value="Glycosidases"/>
    <property type="match status" value="1"/>
</dbReference>
<dbReference type="PANTHER" id="PTHR34154">
    <property type="entry name" value="ALKALI-SENSITIVE LINKAGE PROTEIN 1"/>
    <property type="match status" value="1"/>
</dbReference>
<comment type="caution">
    <text evidence="3">The sequence shown here is derived from an EMBL/GenBank/DDBJ whole genome shotgun (WGS) entry which is preliminary data.</text>
</comment>
<dbReference type="Pfam" id="PF11790">
    <property type="entry name" value="Glyco_hydro_cc"/>
    <property type="match status" value="1"/>
</dbReference>
<keyword evidence="1" id="KW-0732">Signal</keyword>
<dbReference type="InterPro" id="IPR024655">
    <property type="entry name" value="Asl1_glyco_hydro_catalytic"/>
</dbReference>
<dbReference type="EMBL" id="JAPEVB010000005">
    <property type="protein sequence ID" value="KAJ4387576.1"/>
    <property type="molecule type" value="Genomic_DNA"/>
</dbReference>
<sequence length="269" mass="30141">MHSHGKFLSTIALLSPLALTPAMADDWPKRGLAANDDIPIWQFGGEWEGDASQINWQYNWDSTTTQKQTFAEYVPMLWGTASEHTNTWFDNAWYWLNEGGSGHLLAFNEPERTDQANLSPTDAANAYRTYMSPFIGHAQLGSPAVSNDGYAWISDFMSACSDCEIDFIATHWYNDYTLFSDLQNWVNSMCSLGNGRQVWITEFQAYGSIDQQSAFLSQAIPWLDDNDCVYRYAYFGVADPDQSLLENGGPALSPLGVQYTFTPYGASSM</sequence>
<protein>
    <recommendedName>
        <fullName evidence="2">Asl1-like glycosyl hydrolase catalytic domain-containing protein</fullName>
    </recommendedName>
</protein>
<gene>
    <name evidence="3" type="ORF">N0V93_008171</name>
</gene>
<dbReference type="GO" id="GO:0071966">
    <property type="term" value="P:fungal-type cell wall polysaccharide metabolic process"/>
    <property type="evidence" value="ECO:0007669"/>
    <property type="project" value="TreeGrafter"/>
</dbReference>
<keyword evidence="4" id="KW-1185">Reference proteome</keyword>
<reference evidence="3" key="1">
    <citation type="submission" date="2022-10" db="EMBL/GenBank/DDBJ databases">
        <title>Tapping the CABI collections for fungal endophytes: first genome assemblies for Collariella, Neodidymelliopsis, Ascochyta clinopodiicola, Didymella pomorum, Didymosphaeria variabile, Neocosmospora piperis and Neocucurbitaria cava.</title>
        <authorList>
            <person name="Hill R."/>
        </authorList>
    </citation>
    <scope>NUCLEOTIDE SEQUENCE</scope>
    <source>
        <strain evidence="3">IMI 355082</strain>
    </source>
</reference>
<dbReference type="InterPro" id="IPR017853">
    <property type="entry name" value="GH"/>
</dbReference>
<evidence type="ECO:0000313" key="4">
    <source>
        <dbReference type="Proteomes" id="UP001140453"/>
    </source>
</evidence>
<dbReference type="InterPro" id="IPR053183">
    <property type="entry name" value="ASL1"/>
</dbReference>
<feature type="domain" description="Asl1-like glycosyl hydrolase catalytic" evidence="2">
    <location>
        <begin position="46"/>
        <end position="259"/>
    </location>
</feature>
<dbReference type="AlphaFoldDB" id="A0A9W8YMP8"/>
<dbReference type="SUPFAM" id="SSF51445">
    <property type="entry name" value="(Trans)glycosidases"/>
    <property type="match status" value="1"/>
</dbReference>
<evidence type="ECO:0000259" key="2">
    <source>
        <dbReference type="Pfam" id="PF11790"/>
    </source>
</evidence>
<feature type="chain" id="PRO_5040965285" description="Asl1-like glycosyl hydrolase catalytic domain-containing protein" evidence="1">
    <location>
        <begin position="25"/>
        <end position="269"/>
    </location>
</feature>
<evidence type="ECO:0000256" key="1">
    <source>
        <dbReference type="SAM" id="SignalP"/>
    </source>
</evidence>
<feature type="signal peptide" evidence="1">
    <location>
        <begin position="1"/>
        <end position="24"/>
    </location>
</feature>
<dbReference type="PANTHER" id="PTHR34154:SF10">
    <property type="entry name" value="ASL1-LIKE GLYCOSYL HYDROLASE CATALYTIC DOMAIN-CONTAINING PROTEIN"/>
    <property type="match status" value="1"/>
</dbReference>
<dbReference type="OrthoDB" id="43654at2759"/>
<name>A0A9W8YMP8_9PEZI</name>
<dbReference type="Proteomes" id="UP001140453">
    <property type="component" value="Unassembled WGS sequence"/>
</dbReference>
<organism evidence="3 4">
    <name type="scientific">Gnomoniopsis smithogilvyi</name>
    <dbReference type="NCBI Taxonomy" id="1191159"/>
    <lineage>
        <taxon>Eukaryota</taxon>
        <taxon>Fungi</taxon>
        <taxon>Dikarya</taxon>
        <taxon>Ascomycota</taxon>
        <taxon>Pezizomycotina</taxon>
        <taxon>Sordariomycetes</taxon>
        <taxon>Sordariomycetidae</taxon>
        <taxon>Diaporthales</taxon>
        <taxon>Gnomoniaceae</taxon>
        <taxon>Gnomoniopsis</taxon>
    </lineage>
</organism>
<dbReference type="GO" id="GO:0009277">
    <property type="term" value="C:fungal-type cell wall"/>
    <property type="evidence" value="ECO:0007669"/>
    <property type="project" value="TreeGrafter"/>
</dbReference>